<sequence length="131" mass="14733">MQEPRMPVDHVRLSQPAKDRLSYLKRTTGVTQWNVLCRWALLLSLRDPSTPLVKDIVTDSNVEMSWRTFAGQYGDLYLALLKQRCVAIGEEPNDENIQRVLTVHVHRGIGYLGADKQMATVEGMVGAVVPT</sequence>
<reference evidence="1 2" key="2">
    <citation type="journal article" date="2003" name="Nat. Biotechnol.">
        <title>Complete genome sequence and comparative analysis of the industrial microorganism Streptomyces avermitilis.</title>
        <authorList>
            <person name="Ikeda H."/>
            <person name="Ishikawa J."/>
            <person name="Hanamoto A."/>
            <person name="Shinose M."/>
            <person name="Kikuchi H."/>
            <person name="Shiba T."/>
            <person name="Sakaki Y."/>
            <person name="Hattori M."/>
            <person name="Omura S."/>
        </authorList>
    </citation>
    <scope>NUCLEOTIDE SEQUENCE [LARGE SCALE GENOMIC DNA]</scope>
    <source>
        <strain evidence="2">ATCC 31267 / DSM 46492 / JCM 5070 / NBRC 14893 / NCIMB 12804 / NRRL 8165 / MA-4680</strain>
    </source>
</reference>
<gene>
    <name evidence="1" type="primary">dndE</name>
    <name evidence="1" type="ORF">SAVERM_2929</name>
</gene>
<accession>Q82J53</accession>
<dbReference type="HOGENOM" id="CLU_162722_0_0_11"/>
<dbReference type="Proteomes" id="UP000000428">
    <property type="component" value="Chromosome"/>
</dbReference>
<organism evidence="1 2">
    <name type="scientific">Streptomyces avermitilis (strain ATCC 31267 / DSM 46492 / JCM 5070 / NBRC 14893 / NCIMB 12804 / NRRL 8165 / MA-4680)</name>
    <dbReference type="NCBI Taxonomy" id="227882"/>
    <lineage>
        <taxon>Bacteria</taxon>
        <taxon>Bacillati</taxon>
        <taxon>Actinomycetota</taxon>
        <taxon>Actinomycetes</taxon>
        <taxon>Kitasatosporales</taxon>
        <taxon>Streptomycetaceae</taxon>
        <taxon>Streptomyces</taxon>
    </lineage>
</organism>
<keyword evidence="2" id="KW-1185">Reference proteome</keyword>
<dbReference type="eggNOG" id="ENOG50307RI">
    <property type="taxonomic scope" value="Bacteria"/>
</dbReference>
<proteinExistence type="predicted"/>
<reference evidence="1 2" key="3">
    <citation type="journal article" date="2014" name="J. Ind. Microbiol. Biotechnol.">
        <title>Genome mining of the Streptomyces avermitilis genome and development of genome-minimized hosts for heterologous expression of biosynthetic gene clusters.</title>
        <authorList>
            <person name="Ikeda H."/>
            <person name="Shin-ya K."/>
            <person name="Omura S."/>
        </authorList>
    </citation>
    <scope>NUCLEOTIDE SEQUENCE [LARGE SCALE GENOMIC DNA]</scope>
    <source>
        <strain evidence="2">ATCC 31267 / DSM 46492 / JCM 5070 / NBRC 14893 / NCIMB 12804 / NRRL 8165 / MA-4680</strain>
    </source>
</reference>
<dbReference type="EMBL" id="BA000030">
    <property type="protein sequence ID" value="BAC70640.1"/>
    <property type="molecule type" value="Genomic_DNA"/>
</dbReference>
<name>Q82J53_STRAW</name>
<reference evidence="1 2" key="1">
    <citation type="journal article" date="2001" name="Proc. Natl. Acad. Sci. U.S.A.">
        <title>Genome sequence of an industrial microorganism Streptomyces avermitilis: deducing the ability of producing secondary metabolites.</title>
        <authorList>
            <person name="Omura S."/>
            <person name="Ikeda H."/>
            <person name="Ishikawa J."/>
            <person name="Hanamoto A."/>
            <person name="Takahashi C."/>
            <person name="Shinose M."/>
            <person name="Takahashi Y."/>
            <person name="Horikawa H."/>
            <person name="Nakazawa H."/>
            <person name="Osonoe T."/>
            <person name="Kikuchi H."/>
            <person name="Shiba T."/>
            <person name="Sakaki Y."/>
            <person name="Hattori M."/>
        </authorList>
    </citation>
    <scope>NUCLEOTIDE SEQUENCE [LARGE SCALE GENOMIC DNA]</scope>
    <source>
        <strain evidence="2">ATCC 31267 / DSM 46492 / JCM 5070 / NBRC 14893 / NCIMB 12804 / NRRL 8165 / MA-4680</strain>
    </source>
</reference>
<dbReference type="InterPro" id="IPR038472">
    <property type="entry name" value="DndE_sf"/>
</dbReference>
<dbReference type="AlphaFoldDB" id="Q82J53"/>
<dbReference type="Gene3D" id="1.10.1220.160">
    <property type="entry name" value="DNA sulphur modification protein DndE"/>
    <property type="match status" value="1"/>
</dbReference>
<protein>
    <submittedName>
        <fullName evidence="1">DNA modification (Phosphoribosylaminoimidazole carboxylase)</fullName>
    </submittedName>
</protein>
<evidence type="ECO:0000313" key="2">
    <source>
        <dbReference type="Proteomes" id="UP000000428"/>
    </source>
</evidence>
<evidence type="ECO:0000313" key="1">
    <source>
        <dbReference type="EMBL" id="BAC70640.1"/>
    </source>
</evidence>
<dbReference type="KEGG" id="sma:SAVERM_2929"/>
<dbReference type="InterPro" id="IPR014969">
    <property type="entry name" value="DNA_S_DndE"/>
</dbReference>
<dbReference type="NCBIfam" id="TIGR03184">
    <property type="entry name" value="DNA_S_dndE"/>
    <property type="match status" value="1"/>
</dbReference>
<dbReference type="Pfam" id="PF08870">
    <property type="entry name" value="DndE"/>
    <property type="match status" value="1"/>
</dbReference>